<dbReference type="STRING" id="1798676.A3B90_03145"/>
<feature type="signal peptide" evidence="2">
    <location>
        <begin position="1"/>
        <end position="19"/>
    </location>
</feature>
<comment type="caution">
    <text evidence="3">The sequence shown here is derived from an EMBL/GenBank/DDBJ whole genome shotgun (WGS) entry which is preliminary data.</text>
</comment>
<accession>A0A1F6M2J4</accession>
<sequence>MLAIPAIALTLVGASVASANPGWKNISPEDFAKQQQTMFENQASLLGINVSEVKDAWAQGKNMQDIAKEKGISEADLKAKMQEQRKQKHQEHLKSLVSSGVISQAQADQRLKFEEQNPNKGRNIMRPHERKMGMRHAQGKMFDRGEFENK</sequence>
<evidence type="ECO:0000256" key="2">
    <source>
        <dbReference type="SAM" id="SignalP"/>
    </source>
</evidence>
<proteinExistence type="predicted"/>
<dbReference type="AlphaFoldDB" id="A0A1F6M2J4"/>
<evidence type="ECO:0000313" key="3">
    <source>
        <dbReference type="EMBL" id="OGH65871.1"/>
    </source>
</evidence>
<evidence type="ECO:0000313" key="4">
    <source>
        <dbReference type="Proteomes" id="UP000178742"/>
    </source>
</evidence>
<feature type="chain" id="PRO_5009525514" description="DUF2680 domain-containing protein" evidence="2">
    <location>
        <begin position="20"/>
        <end position="150"/>
    </location>
</feature>
<gene>
    <name evidence="3" type="ORF">A3B90_03145</name>
</gene>
<feature type="region of interest" description="Disordered" evidence="1">
    <location>
        <begin position="107"/>
        <end position="150"/>
    </location>
</feature>
<evidence type="ECO:0008006" key="5">
    <source>
        <dbReference type="Google" id="ProtNLM"/>
    </source>
</evidence>
<evidence type="ECO:0000256" key="1">
    <source>
        <dbReference type="SAM" id="MobiDB-lite"/>
    </source>
</evidence>
<protein>
    <recommendedName>
        <fullName evidence="5">DUF2680 domain-containing protein</fullName>
    </recommendedName>
</protein>
<reference evidence="3 4" key="1">
    <citation type="journal article" date="2016" name="Nat. Commun.">
        <title>Thousands of microbial genomes shed light on interconnected biogeochemical processes in an aquifer system.</title>
        <authorList>
            <person name="Anantharaman K."/>
            <person name="Brown C.T."/>
            <person name="Hug L.A."/>
            <person name="Sharon I."/>
            <person name="Castelle C.J."/>
            <person name="Probst A.J."/>
            <person name="Thomas B.C."/>
            <person name="Singh A."/>
            <person name="Wilkins M.J."/>
            <person name="Karaoz U."/>
            <person name="Brodie E.L."/>
            <person name="Williams K.H."/>
            <person name="Hubbard S.S."/>
            <person name="Banfield J.F."/>
        </authorList>
    </citation>
    <scope>NUCLEOTIDE SEQUENCE [LARGE SCALE GENOMIC DNA]</scope>
</reference>
<organism evidence="3 4">
    <name type="scientific">Candidatus Magasanikbacteria bacterium RIFCSPHIGHO2_02_FULL_41_13</name>
    <dbReference type="NCBI Taxonomy" id="1798676"/>
    <lineage>
        <taxon>Bacteria</taxon>
        <taxon>Candidatus Magasanikiibacteriota</taxon>
    </lineage>
</organism>
<keyword evidence="2" id="KW-0732">Signal</keyword>
<name>A0A1F6M2J4_9BACT</name>
<feature type="compositionally biased region" description="Basic and acidic residues" evidence="1">
    <location>
        <begin position="141"/>
        <end position="150"/>
    </location>
</feature>
<dbReference type="Proteomes" id="UP000178742">
    <property type="component" value="Unassembled WGS sequence"/>
</dbReference>
<dbReference type="EMBL" id="MFPX01000029">
    <property type="protein sequence ID" value="OGH65871.1"/>
    <property type="molecule type" value="Genomic_DNA"/>
</dbReference>